<evidence type="ECO:0000313" key="3">
    <source>
        <dbReference type="Proteomes" id="UP000030742"/>
    </source>
</evidence>
<gene>
    <name evidence="2" type="ORF">D910_02321</name>
</gene>
<dbReference type="EMBL" id="KB631641">
    <property type="protein sequence ID" value="ERL84898.1"/>
    <property type="molecule type" value="Genomic_DNA"/>
</dbReference>
<evidence type="ECO:0000313" key="2">
    <source>
        <dbReference type="EMBL" id="ERL84898.1"/>
    </source>
</evidence>
<dbReference type="STRING" id="77166.U4TY37"/>
<proteinExistence type="predicted"/>
<reference evidence="2 3" key="1">
    <citation type="journal article" date="2013" name="Genome Biol.">
        <title>Draft genome of the mountain pine beetle, Dendroctonus ponderosae Hopkins, a major forest pest.</title>
        <authorList>
            <person name="Keeling C.I."/>
            <person name="Yuen M.M."/>
            <person name="Liao N.Y."/>
            <person name="Docking T.R."/>
            <person name="Chan S.K."/>
            <person name="Taylor G.A."/>
            <person name="Palmquist D.L."/>
            <person name="Jackman S.D."/>
            <person name="Nguyen A."/>
            <person name="Li M."/>
            <person name="Henderson H."/>
            <person name="Janes J.K."/>
            <person name="Zhao Y."/>
            <person name="Pandoh P."/>
            <person name="Moore R."/>
            <person name="Sperling F.A."/>
            <person name="Huber D.P."/>
            <person name="Birol I."/>
            <person name="Jones S.J."/>
            <person name="Bohlmann J."/>
        </authorList>
    </citation>
    <scope>NUCLEOTIDE SEQUENCE</scope>
</reference>
<feature type="region of interest" description="Disordered" evidence="1">
    <location>
        <begin position="61"/>
        <end position="120"/>
    </location>
</feature>
<accession>U4TY37</accession>
<name>U4TY37_DENPD</name>
<protein>
    <submittedName>
        <fullName evidence="2">Uncharacterized protein</fullName>
    </submittedName>
</protein>
<feature type="compositionally biased region" description="Pro residues" evidence="1">
    <location>
        <begin position="104"/>
        <end position="115"/>
    </location>
</feature>
<dbReference type="Proteomes" id="UP000030742">
    <property type="component" value="Unassembled WGS sequence"/>
</dbReference>
<organism evidence="2 3">
    <name type="scientific">Dendroctonus ponderosae</name>
    <name type="common">Mountain pine beetle</name>
    <dbReference type="NCBI Taxonomy" id="77166"/>
    <lineage>
        <taxon>Eukaryota</taxon>
        <taxon>Metazoa</taxon>
        <taxon>Ecdysozoa</taxon>
        <taxon>Arthropoda</taxon>
        <taxon>Hexapoda</taxon>
        <taxon>Insecta</taxon>
        <taxon>Pterygota</taxon>
        <taxon>Neoptera</taxon>
        <taxon>Endopterygota</taxon>
        <taxon>Coleoptera</taxon>
        <taxon>Polyphaga</taxon>
        <taxon>Cucujiformia</taxon>
        <taxon>Curculionidae</taxon>
        <taxon>Scolytinae</taxon>
        <taxon>Dendroctonus</taxon>
    </lineage>
</organism>
<dbReference type="AlphaFoldDB" id="U4TY37"/>
<evidence type="ECO:0000256" key="1">
    <source>
        <dbReference type="SAM" id="MobiDB-lite"/>
    </source>
</evidence>
<feature type="compositionally biased region" description="Polar residues" evidence="1">
    <location>
        <begin position="61"/>
        <end position="77"/>
    </location>
</feature>
<sequence length="160" mass="16877">MDSYDLFAEDGSGGMLENLPELGSVHLDPAVTGDRNAPTAYSQPTYSQETPLQKLATFGSSSTTFSHMDPNTQQSVYAQGYGAGGDGRPPMGPPGGSYGHPRQVPRPPVAPPGPNQYPYQATADTMYSMSDIQVGPMNDANAMQAGWGQHAAAGYPAMHR</sequence>